<dbReference type="EMBL" id="SJPI01000001">
    <property type="protein sequence ID" value="TWT53742.1"/>
    <property type="molecule type" value="Genomic_DNA"/>
</dbReference>
<keyword evidence="1" id="KW-0812">Transmembrane</keyword>
<feature type="transmembrane region" description="Helical" evidence="1">
    <location>
        <begin position="214"/>
        <end position="237"/>
    </location>
</feature>
<proteinExistence type="predicted"/>
<feature type="transmembrane region" description="Helical" evidence="1">
    <location>
        <begin position="69"/>
        <end position="88"/>
    </location>
</feature>
<dbReference type="AlphaFoldDB" id="A0A5C5WV97"/>
<feature type="transmembrane region" description="Helical" evidence="1">
    <location>
        <begin position="154"/>
        <end position="184"/>
    </location>
</feature>
<feature type="transmembrane region" description="Helical" evidence="1">
    <location>
        <begin position="108"/>
        <end position="126"/>
    </location>
</feature>
<dbReference type="GO" id="GO:0006629">
    <property type="term" value="P:lipid metabolic process"/>
    <property type="evidence" value="ECO:0007669"/>
    <property type="project" value="InterPro"/>
</dbReference>
<dbReference type="OrthoDB" id="9792534at2"/>
<name>A0A5C5WV97_9BACT</name>
<evidence type="ECO:0000256" key="1">
    <source>
        <dbReference type="SAM" id="Phobius"/>
    </source>
</evidence>
<keyword evidence="1" id="KW-0472">Membrane</keyword>
<comment type="caution">
    <text evidence="3">The sequence shown here is derived from an EMBL/GenBank/DDBJ whole genome shotgun (WGS) entry which is preliminary data.</text>
</comment>
<keyword evidence="1" id="KW-1133">Transmembrane helix</keyword>
<feature type="domain" description="Fatty acid desaturase" evidence="2">
    <location>
        <begin position="69"/>
        <end position="341"/>
    </location>
</feature>
<gene>
    <name evidence="3" type="ORF">Pla22_13740</name>
</gene>
<dbReference type="Pfam" id="PF00487">
    <property type="entry name" value="FA_desaturase"/>
    <property type="match status" value="1"/>
</dbReference>
<dbReference type="RefSeq" id="WP_146513904.1">
    <property type="nucleotide sequence ID" value="NZ_SJPI01000001.1"/>
</dbReference>
<evidence type="ECO:0000313" key="3">
    <source>
        <dbReference type="EMBL" id="TWT53742.1"/>
    </source>
</evidence>
<evidence type="ECO:0000259" key="2">
    <source>
        <dbReference type="Pfam" id="PF00487"/>
    </source>
</evidence>
<protein>
    <submittedName>
        <fullName evidence="3">Fatty acid desaturase</fullName>
    </submittedName>
</protein>
<accession>A0A5C5WV97</accession>
<sequence>MPVTSPETTPKTAIAETSFSFHQARSLIEGLGQPKAWIYWTDFLASIITGHVAFFLILGLPRQYPNSSWAIAGAALAYVVTILAYMRALMFIHELVHLPKDQFKGFRIAWNALCGIFMFVPSFLYYPHVDHHRRKHYGTEHDGEYLALSHNGRWMIVGFIAQAILIPILGFARFAIISPICWLIPGARKWVHKHASTMLVDPFYERTDVEKKDVMRIVVLQEVLVFAWCVVFATRYYFRTGEWFNPLWVVAYSVGVGLLVLNELRTLGAHRWTNEHGEMSFQDQMLDSVNYPHAPWFSELWGPIGTRYHALHHLFPRLPYHDLGRAHRRLVAGLPADSPYHDTIAPSLTSEIASLWRRAKASESSQSFRDLWARLSVAKSR</sequence>
<reference evidence="3 4" key="1">
    <citation type="submission" date="2019-02" db="EMBL/GenBank/DDBJ databases">
        <title>Deep-cultivation of Planctomycetes and their phenomic and genomic characterization uncovers novel biology.</title>
        <authorList>
            <person name="Wiegand S."/>
            <person name="Jogler M."/>
            <person name="Boedeker C."/>
            <person name="Pinto D."/>
            <person name="Vollmers J."/>
            <person name="Rivas-Marin E."/>
            <person name="Kohn T."/>
            <person name="Peeters S.H."/>
            <person name="Heuer A."/>
            <person name="Rast P."/>
            <person name="Oberbeckmann S."/>
            <person name="Bunk B."/>
            <person name="Jeske O."/>
            <person name="Meyerdierks A."/>
            <person name="Storesund J.E."/>
            <person name="Kallscheuer N."/>
            <person name="Luecker S."/>
            <person name="Lage O.M."/>
            <person name="Pohl T."/>
            <person name="Merkel B.J."/>
            <person name="Hornburger P."/>
            <person name="Mueller R.-W."/>
            <person name="Bruemmer F."/>
            <person name="Labrenz M."/>
            <person name="Spormann A.M."/>
            <person name="Op Den Camp H."/>
            <person name="Overmann J."/>
            <person name="Amann R."/>
            <person name="Jetten M.S.M."/>
            <person name="Mascher T."/>
            <person name="Medema M.H."/>
            <person name="Devos D.P."/>
            <person name="Kaster A.-K."/>
            <person name="Ovreas L."/>
            <person name="Rohde M."/>
            <person name="Galperin M.Y."/>
            <person name="Jogler C."/>
        </authorList>
    </citation>
    <scope>NUCLEOTIDE SEQUENCE [LARGE SCALE GENOMIC DNA]</scope>
    <source>
        <strain evidence="3 4">Pla22</strain>
    </source>
</reference>
<dbReference type="Proteomes" id="UP000316598">
    <property type="component" value="Unassembled WGS sequence"/>
</dbReference>
<organism evidence="3 4">
    <name type="scientific">Rubripirellula amarantea</name>
    <dbReference type="NCBI Taxonomy" id="2527999"/>
    <lineage>
        <taxon>Bacteria</taxon>
        <taxon>Pseudomonadati</taxon>
        <taxon>Planctomycetota</taxon>
        <taxon>Planctomycetia</taxon>
        <taxon>Pirellulales</taxon>
        <taxon>Pirellulaceae</taxon>
        <taxon>Rubripirellula</taxon>
    </lineage>
</organism>
<evidence type="ECO:0000313" key="4">
    <source>
        <dbReference type="Proteomes" id="UP000316598"/>
    </source>
</evidence>
<keyword evidence="4" id="KW-1185">Reference proteome</keyword>
<feature type="transmembrane region" description="Helical" evidence="1">
    <location>
        <begin position="37"/>
        <end position="57"/>
    </location>
</feature>
<feature type="transmembrane region" description="Helical" evidence="1">
    <location>
        <begin position="243"/>
        <end position="261"/>
    </location>
</feature>
<dbReference type="InterPro" id="IPR005804">
    <property type="entry name" value="FA_desaturase_dom"/>
</dbReference>